<feature type="domain" description="Alpha/beta hydrolase fold-3" evidence="2">
    <location>
        <begin position="112"/>
        <end position="331"/>
    </location>
</feature>
<dbReference type="Pfam" id="PF07859">
    <property type="entry name" value="Abhydrolase_3"/>
    <property type="match status" value="1"/>
</dbReference>
<dbReference type="Gene3D" id="3.40.50.1820">
    <property type="entry name" value="alpha/beta hydrolase"/>
    <property type="match status" value="1"/>
</dbReference>
<dbReference type="PANTHER" id="PTHR23024:SF212">
    <property type="entry name" value="CARBOXYLESTERASE 9-RELATED"/>
    <property type="match status" value="1"/>
</dbReference>
<organism evidence="3 4">
    <name type="scientific">Papaver atlanticum</name>
    <dbReference type="NCBI Taxonomy" id="357466"/>
    <lineage>
        <taxon>Eukaryota</taxon>
        <taxon>Viridiplantae</taxon>
        <taxon>Streptophyta</taxon>
        <taxon>Embryophyta</taxon>
        <taxon>Tracheophyta</taxon>
        <taxon>Spermatophyta</taxon>
        <taxon>Magnoliopsida</taxon>
        <taxon>Ranunculales</taxon>
        <taxon>Papaveraceae</taxon>
        <taxon>Papaveroideae</taxon>
        <taxon>Papaver</taxon>
    </lineage>
</organism>
<dbReference type="AlphaFoldDB" id="A0AAD4T9C9"/>
<comment type="caution">
    <text evidence="3">The sequence shown here is derived from an EMBL/GenBank/DDBJ whole genome shotgun (WGS) entry which is preliminary data.</text>
</comment>
<dbReference type="SUPFAM" id="SSF53474">
    <property type="entry name" value="alpha/beta-Hydrolases"/>
    <property type="match status" value="1"/>
</dbReference>
<name>A0AAD4T9C9_9MAGN</name>
<accession>A0AAD4T9C9</accession>
<feature type="compositionally biased region" description="Basic and acidic residues" evidence="1">
    <location>
        <begin position="15"/>
        <end position="33"/>
    </location>
</feature>
<proteinExistence type="predicted"/>
<feature type="region of interest" description="Disordered" evidence="1">
    <location>
        <begin position="1"/>
        <end position="33"/>
    </location>
</feature>
<gene>
    <name evidence="3" type="ORF">MKW98_006501</name>
</gene>
<sequence>MSEEPKTTKRGNNNESKEKSTPAADAERTEEKVPAIDPYERLKIALNPDGSITRLAEVLLVPPTTEEEMSLPGLTVVTKDVPLNAEKETYVRIYRPTKIPSNDTDVARLPIIVYFHCGAFIMFSVDNVFDNEPCSRYCSELLAIVISVNFRLAPEHKLPAVYEDGADAILWLKNQALDPNGEQWLRDYADFSRCYILGSSTGATIAYYTALHAVGMDIEPVKLSGVILNQPFFSGTKKTKSERKYKNDMIIPAPAIDLMVELALPEGADPDHECLNPKTKSAYYDNIKKLPRVLIRGFEGDPILDRQMELVRLLIRHNVPVTAHFSEFGFHLVDFIDPKRHLTMLGYLKEFLL</sequence>
<evidence type="ECO:0000313" key="3">
    <source>
        <dbReference type="EMBL" id="KAI3944340.1"/>
    </source>
</evidence>
<dbReference type="InterPro" id="IPR050466">
    <property type="entry name" value="Carboxylest/Gibb_receptor"/>
</dbReference>
<dbReference type="EMBL" id="JAJJMB010004055">
    <property type="protein sequence ID" value="KAI3944340.1"/>
    <property type="molecule type" value="Genomic_DNA"/>
</dbReference>
<dbReference type="GO" id="GO:0016787">
    <property type="term" value="F:hydrolase activity"/>
    <property type="evidence" value="ECO:0007669"/>
    <property type="project" value="InterPro"/>
</dbReference>
<evidence type="ECO:0000259" key="2">
    <source>
        <dbReference type="Pfam" id="PF07859"/>
    </source>
</evidence>
<dbReference type="InterPro" id="IPR013094">
    <property type="entry name" value="AB_hydrolase_3"/>
</dbReference>
<reference evidence="3" key="1">
    <citation type="submission" date="2022-04" db="EMBL/GenBank/DDBJ databases">
        <title>A functionally conserved STORR gene fusion in Papaver species that diverged 16.8 million years ago.</title>
        <authorList>
            <person name="Catania T."/>
        </authorList>
    </citation>
    <scope>NUCLEOTIDE SEQUENCE</scope>
    <source>
        <strain evidence="3">S-188037</strain>
    </source>
</reference>
<evidence type="ECO:0000313" key="4">
    <source>
        <dbReference type="Proteomes" id="UP001202328"/>
    </source>
</evidence>
<dbReference type="Proteomes" id="UP001202328">
    <property type="component" value="Unassembled WGS sequence"/>
</dbReference>
<dbReference type="PANTHER" id="PTHR23024">
    <property type="entry name" value="ARYLACETAMIDE DEACETYLASE"/>
    <property type="match status" value="1"/>
</dbReference>
<keyword evidence="4" id="KW-1185">Reference proteome</keyword>
<dbReference type="InterPro" id="IPR029058">
    <property type="entry name" value="AB_hydrolase_fold"/>
</dbReference>
<protein>
    <recommendedName>
        <fullName evidence="2">Alpha/beta hydrolase fold-3 domain-containing protein</fullName>
    </recommendedName>
</protein>
<evidence type="ECO:0000256" key="1">
    <source>
        <dbReference type="SAM" id="MobiDB-lite"/>
    </source>
</evidence>